<evidence type="ECO:0000313" key="1">
    <source>
        <dbReference type="EMBL" id="KAI5353605.1"/>
    </source>
</evidence>
<dbReference type="EMBL" id="JAJFAZ020000001">
    <property type="protein sequence ID" value="KAI5353605.1"/>
    <property type="molecule type" value="Genomic_DNA"/>
</dbReference>
<name>A0AAD4ZSR6_PRUDU</name>
<organism evidence="1 2">
    <name type="scientific">Prunus dulcis</name>
    <name type="common">Almond</name>
    <name type="synonym">Amygdalus dulcis</name>
    <dbReference type="NCBI Taxonomy" id="3755"/>
    <lineage>
        <taxon>Eukaryota</taxon>
        <taxon>Viridiplantae</taxon>
        <taxon>Streptophyta</taxon>
        <taxon>Embryophyta</taxon>
        <taxon>Tracheophyta</taxon>
        <taxon>Spermatophyta</taxon>
        <taxon>Magnoliopsida</taxon>
        <taxon>eudicotyledons</taxon>
        <taxon>Gunneridae</taxon>
        <taxon>Pentapetalae</taxon>
        <taxon>rosids</taxon>
        <taxon>fabids</taxon>
        <taxon>Rosales</taxon>
        <taxon>Rosaceae</taxon>
        <taxon>Amygdaloideae</taxon>
        <taxon>Amygdaleae</taxon>
        <taxon>Prunus</taxon>
    </lineage>
</organism>
<gene>
    <name evidence="1" type="ORF">L3X38_006499</name>
</gene>
<proteinExistence type="predicted"/>
<sequence length="80" mass="8566">MAHAHRQRHVRYDVVLGAVQGQARWSCSSGLETSLGGGMVIIPMVIIRGPVEEARVGIIKGFSGGILMKMSCETCLLISV</sequence>
<reference evidence="1 2" key="1">
    <citation type="journal article" date="2022" name="G3 (Bethesda)">
        <title>Whole-genome sequence and methylome profiling of the almond [Prunus dulcis (Mill.) D.A. Webb] cultivar 'Nonpareil'.</title>
        <authorList>
            <person name="D'Amico-Willman K.M."/>
            <person name="Ouma W.Z."/>
            <person name="Meulia T."/>
            <person name="Sideli G.M."/>
            <person name="Gradziel T.M."/>
            <person name="Fresnedo-Ramirez J."/>
        </authorList>
    </citation>
    <scope>NUCLEOTIDE SEQUENCE [LARGE SCALE GENOMIC DNA]</scope>
    <source>
        <strain evidence="1">Clone GOH B32 T37-40</strain>
    </source>
</reference>
<protein>
    <submittedName>
        <fullName evidence="1">Uncharacterized protein</fullName>
    </submittedName>
</protein>
<dbReference type="Proteomes" id="UP001054821">
    <property type="component" value="Chromosome 1"/>
</dbReference>
<comment type="caution">
    <text evidence="1">The sequence shown here is derived from an EMBL/GenBank/DDBJ whole genome shotgun (WGS) entry which is preliminary data.</text>
</comment>
<keyword evidence="2" id="KW-1185">Reference proteome</keyword>
<accession>A0AAD4ZSR6</accession>
<dbReference type="AlphaFoldDB" id="A0AAD4ZSR6"/>
<evidence type="ECO:0000313" key="2">
    <source>
        <dbReference type="Proteomes" id="UP001054821"/>
    </source>
</evidence>